<dbReference type="PROSITE" id="PS51257">
    <property type="entry name" value="PROKAR_LIPOPROTEIN"/>
    <property type="match status" value="1"/>
</dbReference>
<dbReference type="EMBL" id="JBHTJM010000010">
    <property type="protein sequence ID" value="MFD0965005.1"/>
    <property type="molecule type" value="Genomic_DNA"/>
</dbReference>
<dbReference type="PROSITE" id="PS51352">
    <property type="entry name" value="THIOREDOXIN_2"/>
    <property type="match status" value="1"/>
</dbReference>
<dbReference type="Proteomes" id="UP001596997">
    <property type="component" value="Unassembled WGS sequence"/>
</dbReference>
<evidence type="ECO:0000313" key="2">
    <source>
        <dbReference type="EMBL" id="MFD0965005.1"/>
    </source>
</evidence>
<dbReference type="CDD" id="cd02969">
    <property type="entry name" value="PRX_like1"/>
    <property type="match status" value="1"/>
</dbReference>
<dbReference type="InterPro" id="IPR047262">
    <property type="entry name" value="PRX-like1"/>
</dbReference>
<dbReference type="PANTHER" id="PTHR43640:SF1">
    <property type="entry name" value="THIOREDOXIN-DEPENDENT PEROXIREDOXIN"/>
    <property type="match status" value="1"/>
</dbReference>
<gene>
    <name evidence="2" type="ORF">ACFQ1O_13390</name>
</gene>
<dbReference type="RefSeq" id="WP_377716730.1">
    <property type="nucleotide sequence ID" value="NZ_JBHTJM010000010.1"/>
</dbReference>
<evidence type="ECO:0000259" key="1">
    <source>
        <dbReference type="PROSITE" id="PS51352"/>
    </source>
</evidence>
<proteinExistence type="predicted"/>
<dbReference type="Pfam" id="PF00578">
    <property type="entry name" value="AhpC-TSA"/>
    <property type="match status" value="1"/>
</dbReference>
<name>A0ABW3I554_9FLAO</name>
<evidence type="ECO:0000313" key="3">
    <source>
        <dbReference type="Proteomes" id="UP001596997"/>
    </source>
</evidence>
<protein>
    <submittedName>
        <fullName evidence="2">Thioredoxin family protein</fullName>
    </submittedName>
</protein>
<reference evidence="3" key="1">
    <citation type="journal article" date="2019" name="Int. J. Syst. Evol. Microbiol.">
        <title>The Global Catalogue of Microorganisms (GCM) 10K type strain sequencing project: providing services to taxonomists for standard genome sequencing and annotation.</title>
        <authorList>
            <consortium name="The Broad Institute Genomics Platform"/>
            <consortium name="The Broad Institute Genome Sequencing Center for Infectious Disease"/>
            <person name="Wu L."/>
            <person name="Ma J."/>
        </authorList>
    </citation>
    <scope>NUCLEOTIDE SEQUENCE [LARGE SCALE GENOMIC DNA]</scope>
    <source>
        <strain evidence="3">CCUG 62114</strain>
    </source>
</reference>
<dbReference type="InterPro" id="IPR000866">
    <property type="entry name" value="AhpC/TSA"/>
</dbReference>
<sequence length="224" mass="24994">MKIKVLSLLACFVLLACKNENKEEVSQQKEIAVAVDKENKNKVEKALGYEIGDLATDFSLMNVNDKKVSLSDYNTAKGFIVIFTCNHCPFSVAYEDRIIALDKKYIKQGYPVIAINPNNPESYPTDSFDAMKVRAKEKGFTFPYLFDDGQKIYPQYGATKTPHVFVLQKQEKGNVVKYIGAIDNNYQDASAATEHYVANAIDALLIGEEVVVKKTKAIGCSIKK</sequence>
<accession>A0ABW3I554</accession>
<organism evidence="2 3">
    <name type="scientific">Pseudofulvibacter geojedonensis</name>
    <dbReference type="NCBI Taxonomy" id="1123758"/>
    <lineage>
        <taxon>Bacteria</taxon>
        <taxon>Pseudomonadati</taxon>
        <taxon>Bacteroidota</taxon>
        <taxon>Flavobacteriia</taxon>
        <taxon>Flavobacteriales</taxon>
        <taxon>Flavobacteriaceae</taxon>
        <taxon>Pseudofulvibacter</taxon>
    </lineage>
</organism>
<dbReference type="Gene3D" id="3.40.30.10">
    <property type="entry name" value="Glutaredoxin"/>
    <property type="match status" value="1"/>
</dbReference>
<comment type="caution">
    <text evidence="2">The sequence shown here is derived from an EMBL/GenBank/DDBJ whole genome shotgun (WGS) entry which is preliminary data.</text>
</comment>
<dbReference type="InterPro" id="IPR013766">
    <property type="entry name" value="Thioredoxin_domain"/>
</dbReference>
<feature type="domain" description="Thioredoxin" evidence="1">
    <location>
        <begin position="49"/>
        <end position="206"/>
    </location>
</feature>
<dbReference type="InterPro" id="IPR036249">
    <property type="entry name" value="Thioredoxin-like_sf"/>
</dbReference>
<dbReference type="SUPFAM" id="SSF52833">
    <property type="entry name" value="Thioredoxin-like"/>
    <property type="match status" value="1"/>
</dbReference>
<keyword evidence="3" id="KW-1185">Reference proteome</keyword>
<dbReference type="PANTHER" id="PTHR43640">
    <property type="entry name" value="OS07G0260300 PROTEIN"/>
    <property type="match status" value="1"/>
</dbReference>